<dbReference type="Pfam" id="PF06108">
    <property type="entry name" value="DUF952"/>
    <property type="match status" value="1"/>
</dbReference>
<dbReference type="PROSITE" id="PS51186">
    <property type="entry name" value="GNAT"/>
    <property type="match status" value="1"/>
</dbReference>
<dbReference type="InterPro" id="IPR016181">
    <property type="entry name" value="Acyl_CoA_acyltransferase"/>
</dbReference>
<dbReference type="InterPro" id="IPR000182">
    <property type="entry name" value="GNAT_dom"/>
</dbReference>
<keyword evidence="2" id="KW-0012">Acyltransferase</keyword>
<gene>
    <name evidence="2" type="ORF">ACFO3M_20620</name>
</gene>
<evidence type="ECO:0000313" key="2">
    <source>
        <dbReference type="EMBL" id="MFC4695817.1"/>
    </source>
</evidence>
<evidence type="ECO:0000313" key="3">
    <source>
        <dbReference type="Proteomes" id="UP001596025"/>
    </source>
</evidence>
<feature type="domain" description="N-acetyltransferase" evidence="1">
    <location>
        <begin position="231"/>
        <end position="376"/>
    </location>
</feature>
<evidence type="ECO:0000259" key="1">
    <source>
        <dbReference type="PROSITE" id="PS51186"/>
    </source>
</evidence>
<dbReference type="EC" id="2.3.1.-" evidence="2"/>
<dbReference type="Gene3D" id="3.20.170.20">
    <property type="entry name" value="Protein of unknown function DUF952"/>
    <property type="match status" value="1"/>
</dbReference>
<accession>A0ABV9LPB2</accession>
<dbReference type="GO" id="GO:0016746">
    <property type="term" value="F:acyltransferase activity"/>
    <property type="evidence" value="ECO:0007669"/>
    <property type="project" value="UniProtKB-KW"/>
</dbReference>
<keyword evidence="2" id="KW-0808">Transferase</keyword>
<dbReference type="Proteomes" id="UP001596025">
    <property type="component" value="Unassembled WGS sequence"/>
</dbReference>
<dbReference type="RefSeq" id="WP_387993392.1">
    <property type="nucleotide sequence ID" value="NZ_JBHSGR010000029.1"/>
</dbReference>
<dbReference type="SUPFAM" id="SSF55729">
    <property type="entry name" value="Acyl-CoA N-acyltransferases (Nat)"/>
    <property type="match status" value="1"/>
</dbReference>
<dbReference type="EMBL" id="JBHSGR010000029">
    <property type="protein sequence ID" value="MFC4695817.1"/>
    <property type="molecule type" value="Genomic_DNA"/>
</dbReference>
<dbReference type="Gene3D" id="3.40.630.30">
    <property type="match status" value="1"/>
</dbReference>
<proteinExistence type="predicted"/>
<dbReference type="Pfam" id="PF00583">
    <property type="entry name" value="Acetyltransf_1"/>
    <property type="match status" value="1"/>
</dbReference>
<protein>
    <submittedName>
        <fullName evidence="2">GNAT family N-acetyltransferase</fullName>
        <ecNumber evidence="2">2.3.1.-</ecNumber>
    </submittedName>
</protein>
<dbReference type="InterPro" id="IPR009297">
    <property type="entry name" value="DUF952"/>
</dbReference>
<comment type="caution">
    <text evidence="2">The sequence shown here is derived from an EMBL/GenBank/DDBJ whole genome shotgun (WGS) entry which is preliminary data.</text>
</comment>
<reference evidence="3" key="1">
    <citation type="journal article" date="2019" name="Int. J. Syst. Evol. Microbiol.">
        <title>The Global Catalogue of Microorganisms (GCM) 10K type strain sequencing project: providing services to taxonomists for standard genome sequencing and annotation.</title>
        <authorList>
            <consortium name="The Broad Institute Genomics Platform"/>
            <consortium name="The Broad Institute Genome Sequencing Center for Infectious Disease"/>
            <person name="Wu L."/>
            <person name="Ma J."/>
        </authorList>
    </citation>
    <scope>NUCLEOTIDE SEQUENCE [LARGE SCALE GENOMIC DNA]</scope>
    <source>
        <strain evidence="3">CCUG 62763</strain>
    </source>
</reference>
<dbReference type="SUPFAM" id="SSF56399">
    <property type="entry name" value="ADP-ribosylation"/>
    <property type="match status" value="1"/>
</dbReference>
<keyword evidence="3" id="KW-1185">Reference proteome</keyword>
<dbReference type="CDD" id="cd04301">
    <property type="entry name" value="NAT_SF"/>
    <property type="match status" value="1"/>
</dbReference>
<name>A0ABV9LPB2_9ACTN</name>
<organism evidence="2 3">
    <name type="scientific">Geodermatophilus arenarius</name>
    <dbReference type="NCBI Taxonomy" id="1137990"/>
    <lineage>
        <taxon>Bacteria</taxon>
        <taxon>Bacillati</taxon>
        <taxon>Actinomycetota</taxon>
        <taxon>Actinomycetes</taxon>
        <taxon>Geodermatophilales</taxon>
        <taxon>Geodermatophilaceae</taxon>
        <taxon>Geodermatophilus</taxon>
    </lineage>
</organism>
<sequence>MSVLVHLCAPADWRAALSAGAVPPAGAPFVHLSHPEQVHLPAARLFPGRRDLVLLVVDPARLTDPVVEEPGVGTDPAGMRFPHLYGPLPTAAVVAVVPYRPPVPPVLPAPDDALGRALAHGLSLRTRRAAEVRDVPGGVAVLDPRFAHSRDDNRLVLDDPVDAATVARTAGEVAADAGWVHRAAVLRRPGAGAVAHELAAAGWEAGELLVMARPAGPGPPGAERAEVVAQEEVHPLWEAGWRRDLAGSPDLDEVVAQLVGREARNDRVVAVTDVVVREGGRVVAAGQLRVDGATAAVESVMTEPAARGRGHADAVLARLLELAADAGCDLVTLEADADDWPRHWYARRGFAAVGSTWEIGAPWPPQPGGATQDSRR</sequence>